<evidence type="ECO:0000256" key="1">
    <source>
        <dbReference type="SAM" id="Coils"/>
    </source>
</evidence>
<dbReference type="RefSeq" id="XP_010935484.1">
    <property type="nucleotide sequence ID" value="XM_010937182.3"/>
</dbReference>
<name>A0A6I9S1G6_ELAGV</name>
<dbReference type="OrthoDB" id="694709at2759"/>
<dbReference type="AlphaFoldDB" id="A0A6I9S1G6"/>
<dbReference type="KEGG" id="egu:105055392"/>
<accession>A0A6I9S1G6</accession>
<reference evidence="3" key="1">
    <citation type="submission" date="2025-08" db="UniProtKB">
        <authorList>
            <consortium name="RefSeq"/>
        </authorList>
    </citation>
    <scope>IDENTIFICATION</scope>
</reference>
<dbReference type="InParanoid" id="A0A6I9S1G6"/>
<sequence>MFLTEKAVTPLTLLFFPSKNPLPSPFPSLPFDQALIAGLHSLLPIPTSSSSIPLSWLCRAVDFLALTLSDAAVLISDPSLSGSDRAALAAQLDSGIALLDACNAVAAHIYRLLRRHLLLRFALHLLSYPDSLRRARDVIDEWDRDRPPRRAIHDSAGMLVRSLFPGNPPRGKISAVRRAIYAVEALSSLVAGAVVAVLGGGEKGDLVGVSVSGEFPWAGAFNKVAEAVSSKLGEGLAGEVEAAEASVGRLAAVIDGKDDGEKTETLRSAVKDAEKAAEEMKDGLDRLSNAVNELSRAALRTRDTALEAFRIGLQKCK</sequence>
<dbReference type="GeneID" id="105055392"/>
<keyword evidence="2" id="KW-1185">Reference proteome</keyword>
<protein>
    <submittedName>
        <fullName evidence="3">Protein BPS1, chloroplastic</fullName>
    </submittedName>
</protein>
<evidence type="ECO:0000313" key="3">
    <source>
        <dbReference type="RefSeq" id="XP_010935484.1"/>
    </source>
</evidence>
<feature type="coiled-coil region" evidence="1">
    <location>
        <begin position="270"/>
        <end position="297"/>
    </location>
</feature>
<evidence type="ECO:0000313" key="2">
    <source>
        <dbReference type="Proteomes" id="UP000504607"/>
    </source>
</evidence>
<dbReference type="Proteomes" id="UP000504607">
    <property type="component" value="Chromosome 12"/>
</dbReference>
<gene>
    <name evidence="3" type="primary">LOC105055392</name>
</gene>
<dbReference type="PANTHER" id="PTHR31509">
    <property type="entry name" value="BPS1-LIKE PROTEIN"/>
    <property type="match status" value="1"/>
</dbReference>
<proteinExistence type="predicted"/>
<organism evidence="2 3">
    <name type="scientific">Elaeis guineensis var. tenera</name>
    <name type="common">Oil palm</name>
    <dbReference type="NCBI Taxonomy" id="51953"/>
    <lineage>
        <taxon>Eukaryota</taxon>
        <taxon>Viridiplantae</taxon>
        <taxon>Streptophyta</taxon>
        <taxon>Embryophyta</taxon>
        <taxon>Tracheophyta</taxon>
        <taxon>Spermatophyta</taxon>
        <taxon>Magnoliopsida</taxon>
        <taxon>Liliopsida</taxon>
        <taxon>Arecaceae</taxon>
        <taxon>Arecoideae</taxon>
        <taxon>Cocoseae</taxon>
        <taxon>Elaeidinae</taxon>
        <taxon>Elaeis</taxon>
    </lineage>
</organism>
<keyword evidence="1" id="KW-0175">Coiled coil</keyword>